<dbReference type="InterPro" id="IPR051052">
    <property type="entry name" value="Diverse_substrate_MTase"/>
</dbReference>
<dbReference type="GO" id="GO:0032259">
    <property type="term" value="P:methylation"/>
    <property type="evidence" value="ECO:0007669"/>
    <property type="project" value="UniProtKB-KW"/>
</dbReference>
<comment type="similarity">
    <text evidence="1">Belongs to the methyltransferase superfamily.</text>
</comment>
<dbReference type="AlphaFoldDB" id="A0A1E4RYM6"/>
<dbReference type="OrthoDB" id="10027013at2759"/>
<evidence type="ECO:0000313" key="5">
    <source>
        <dbReference type="EMBL" id="ODV72379.1"/>
    </source>
</evidence>
<dbReference type="SUPFAM" id="SSF53335">
    <property type="entry name" value="S-adenosyl-L-methionine-dependent methyltransferases"/>
    <property type="match status" value="1"/>
</dbReference>
<keyword evidence="2 5" id="KW-0489">Methyltransferase</keyword>
<feature type="domain" description="Methyltransferase type 11" evidence="4">
    <location>
        <begin position="41"/>
        <end position="139"/>
    </location>
</feature>
<evidence type="ECO:0000259" key="4">
    <source>
        <dbReference type="Pfam" id="PF08241"/>
    </source>
</evidence>
<organism evidence="5 6">
    <name type="scientific">Cyberlindnera jadinii (strain ATCC 18201 / CBS 1600 / BCRC 20928 / JCM 3617 / NBRC 0987 / NRRL Y-1542)</name>
    <name type="common">Torula yeast</name>
    <name type="synonym">Candida utilis</name>
    <dbReference type="NCBI Taxonomy" id="983966"/>
    <lineage>
        <taxon>Eukaryota</taxon>
        <taxon>Fungi</taxon>
        <taxon>Dikarya</taxon>
        <taxon>Ascomycota</taxon>
        <taxon>Saccharomycotina</taxon>
        <taxon>Saccharomycetes</taxon>
        <taxon>Phaffomycetales</taxon>
        <taxon>Phaffomycetaceae</taxon>
        <taxon>Cyberlindnera</taxon>
    </lineage>
</organism>
<evidence type="ECO:0000256" key="3">
    <source>
        <dbReference type="ARBA" id="ARBA00022679"/>
    </source>
</evidence>
<dbReference type="CDD" id="cd02440">
    <property type="entry name" value="AdoMet_MTases"/>
    <property type="match status" value="1"/>
</dbReference>
<proteinExistence type="inferred from homology"/>
<dbReference type="GO" id="GO:0008757">
    <property type="term" value="F:S-adenosylmethionine-dependent methyltransferase activity"/>
    <property type="evidence" value="ECO:0007669"/>
    <property type="project" value="InterPro"/>
</dbReference>
<dbReference type="InterPro" id="IPR029063">
    <property type="entry name" value="SAM-dependent_MTases_sf"/>
</dbReference>
<accession>A0A1E4RYM6</accession>
<dbReference type="PANTHER" id="PTHR44942">
    <property type="entry name" value="METHYLTRANSF_11 DOMAIN-CONTAINING PROTEIN"/>
    <property type="match status" value="1"/>
</dbReference>
<gene>
    <name evidence="5" type="ORF">CYBJADRAFT_129788</name>
</gene>
<dbReference type="Gene3D" id="3.40.50.150">
    <property type="entry name" value="Vaccinia Virus protein VP39"/>
    <property type="match status" value="1"/>
</dbReference>
<evidence type="ECO:0000256" key="2">
    <source>
        <dbReference type="ARBA" id="ARBA00022603"/>
    </source>
</evidence>
<dbReference type="InterPro" id="IPR013216">
    <property type="entry name" value="Methyltransf_11"/>
</dbReference>
<keyword evidence="3 5" id="KW-0808">Transferase</keyword>
<dbReference type="PANTHER" id="PTHR44942:SF4">
    <property type="entry name" value="METHYLTRANSFERASE TYPE 11 DOMAIN-CONTAINING PROTEIN"/>
    <property type="match status" value="1"/>
</dbReference>
<sequence>MSAFSDQDFDSKGYARFRPSYDDSLYEFIVHYHEGGDELAVDIGCGSGQASYPLTRYFKRVIGTDLSGTMVATATSRAEEEPSLRGRISFQQSPAEELTFLENNSVDLITVAQCVHWFQLDKFFDEVYRVLKPNGTIAIWGYADPVFNDPVADRLSMEFTYEDPTKLGPYWEQSGRNILRGLLDDVKVPADKFKDVETFKRTPGDALNNSTSSPLSIKREMPLTFYGNYVKTWSSYHNWKRSHKDQADIADLYLSELQSKMKWTPATTVKLEWLTVLKLARKI</sequence>
<dbReference type="Pfam" id="PF08241">
    <property type="entry name" value="Methyltransf_11"/>
    <property type="match status" value="1"/>
</dbReference>
<evidence type="ECO:0000313" key="6">
    <source>
        <dbReference type="Proteomes" id="UP000094389"/>
    </source>
</evidence>
<dbReference type="GeneID" id="30987270"/>
<reference evidence="5 6" key="1">
    <citation type="journal article" date="2016" name="Proc. Natl. Acad. Sci. U.S.A.">
        <title>Comparative genomics of biotechnologically important yeasts.</title>
        <authorList>
            <person name="Riley R."/>
            <person name="Haridas S."/>
            <person name="Wolfe K.H."/>
            <person name="Lopes M.R."/>
            <person name="Hittinger C.T."/>
            <person name="Goeker M."/>
            <person name="Salamov A.A."/>
            <person name="Wisecaver J.H."/>
            <person name="Long T.M."/>
            <person name="Calvey C.H."/>
            <person name="Aerts A.L."/>
            <person name="Barry K.W."/>
            <person name="Choi C."/>
            <person name="Clum A."/>
            <person name="Coughlan A.Y."/>
            <person name="Deshpande S."/>
            <person name="Douglass A.P."/>
            <person name="Hanson S.J."/>
            <person name="Klenk H.-P."/>
            <person name="LaButti K.M."/>
            <person name="Lapidus A."/>
            <person name="Lindquist E.A."/>
            <person name="Lipzen A.M."/>
            <person name="Meier-Kolthoff J.P."/>
            <person name="Ohm R.A."/>
            <person name="Otillar R.P."/>
            <person name="Pangilinan J.L."/>
            <person name="Peng Y."/>
            <person name="Rokas A."/>
            <person name="Rosa C.A."/>
            <person name="Scheuner C."/>
            <person name="Sibirny A.A."/>
            <person name="Slot J.C."/>
            <person name="Stielow J.B."/>
            <person name="Sun H."/>
            <person name="Kurtzman C.P."/>
            <person name="Blackwell M."/>
            <person name="Grigoriev I.V."/>
            <person name="Jeffries T.W."/>
        </authorList>
    </citation>
    <scope>NUCLEOTIDE SEQUENCE [LARGE SCALE GENOMIC DNA]</scope>
    <source>
        <strain evidence="6">ATCC 18201 / CBS 1600 / BCRC 20928 / JCM 3617 / NBRC 0987 / NRRL Y-1542</strain>
    </source>
</reference>
<dbReference type="STRING" id="983966.A0A1E4RYM6"/>
<dbReference type="Proteomes" id="UP000094389">
    <property type="component" value="Unassembled WGS sequence"/>
</dbReference>
<dbReference type="RefSeq" id="XP_020069418.1">
    <property type="nucleotide sequence ID" value="XM_020212874.1"/>
</dbReference>
<keyword evidence="6" id="KW-1185">Reference proteome</keyword>
<protein>
    <submittedName>
        <fullName evidence="5">S-adenosyl-L-methionine-dependent methyltransferase</fullName>
    </submittedName>
</protein>
<dbReference type="EMBL" id="KV453935">
    <property type="protein sequence ID" value="ODV72379.1"/>
    <property type="molecule type" value="Genomic_DNA"/>
</dbReference>
<name>A0A1E4RYM6_CYBJN</name>
<dbReference type="OMA" id="VKTWSSY"/>
<evidence type="ECO:0000256" key="1">
    <source>
        <dbReference type="ARBA" id="ARBA00008361"/>
    </source>
</evidence>